<comment type="similarity">
    <text evidence="3">Belongs to the threonine synthase family.</text>
</comment>
<protein>
    <recommendedName>
        <fullName evidence="5 11">Threonine synthase</fullName>
        <ecNumber evidence="4 11">4.2.3.1</ecNumber>
    </recommendedName>
</protein>
<dbReference type="Proteomes" id="UP000244934">
    <property type="component" value="Unassembled WGS sequence"/>
</dbReference>
<evidence type="ECO:0000256" key="9">
    <source>
        <dbReference type="ARBA" id="ARBA00023239"/>
    </source>
</evidence>
<dbReference type="InterPro" id="IPR029144">
    <property type="entry name" value="Thr_synth_N"/>
</dbReference>
<dbReference type="CDD" id="cd01560">
    <property type="entry name" value="Thr-synth_2"/>
    <property type="match status" value="1"/>
</dbReference>
<dbReference type="RefSeq" id="WP_108842946.1">
    <property type="nucleotide sequence ID" value="NZ_ONZI01000003.1"/>
</dbReference>
<evidence type="ECO:0000256" key="6">
    <source>
        <dbReference type="ARBA" id="ARBA00022605"/>
    </source>
</evidence>
<dbReference type="Pfam" id="PF14821">
    <property type="entry name" value="Thr_synth_N"/>
    <property type="match status" value="1"/>
</dbReference>
<dbReference type="AlphaFoldDB" id="A0A2R8CMH8"/>
<keyword evidence="16" id="KW-1185">Reference proteome</keyword>
<dbReference type="InterPro" id="IPR037158">
    <property type="entry name" value="Thr_synth_N_sf"/>
</dbReference>
<reference evidence="16" key="1">
    <citation type="submission" date="2018-03" db="EMBL/GenBank/DDBJ databases">
        <authorList>
            <person name="Navarro De La Torre S."/>
        </authorList>
    </citation>
    <scope>NUCLEOTIDE SEQUENCE [LARGE SCALE GENOMIC DNA]</scope>
    <source>
        <strain evidence="16">EAod3</strain>
    </source>
</reference>
<evidence type="ECO:0000313" key="15">
    <source>
        <dbReference type="EMBL" id="SPJ34111.1"/>
    </source>
</evidence>
<comment type="cofactor">
    <cofactor evidence="1 12">
        <name>pyridoxal 5'-phosphate</name>
        <dbReference type="ChEBI" id="CHEBI:597326"/>
    </cofactor>
</comment>
<evidence type="ECO:0000313" key="16">
    <source>
        <dbReference type="Proteomes" id="UP000244934"/>
    </source>
</evidence>
<dbReference type="InterPro" id="IPR036052">
    <property type="entry name" value="TrpB-like_PALP_sf"/>
</dbReference>
<keyword evidence="7" id="KW-0791">Threonine biosynthesis</keyword>
<name>A0A2R8CMH8_9GAMM</name>
<dbReference type="Gene3D" id="3.90.1380.10">
    <property type="entry name" value="Threonine synthase, N-terminal domain"/>
    <property type="match status" value="1"/>
</dbReference>
<dbReference type="InterPro" id="IPR000634">
    <property type="entry name" value="Ser/Thr_deHydtase_PyrdxlP-BS"/>
</dbReference>
<dbReference type="InterPro" id="IPR051166">
    <property type="entry name" value="Threonine_Synthase"/>
</dbReference>
<dbReference type="InterPro" id="IPR004450">
    <property type="entry name" value="Thr_synthase-like"/>
</dbReference>
<organism evidence="15 16">
    <name type="scientific">Kushneria phyllosphaerae</name>
    <dbReference type="NCBI Taxonomy" id="2100822"/>
    <lineage>
        <taxon>Bacteria</taxon>
        <taxon>Pseudomonadati</taxon>
        <taxon>Pseudomonadota</taxon>
        <taxon>Gammaproteobacteria</taxon>
        <taxon>Oceanospirillales</taxon>
        <taxon>Halomonadaceae</taxon>
        <taxon>Kushneria</taxon>
    </lineage>
</organism>
<dbReference type="InterPro" id="IPR001926">
    <property type="entry name" value="TrpB-like_PALP"/>
</dbReference>
<evidence type="ECO:0000256" key="5">
    <source>
        <dbReference type="ARBA" id="ARBA00018679"/>
    </source>
</evidence>
<evidence type="ECO:0000256" key="4">
    <source>
        <dbReference type="ARBA" id="ARBA00013028"/>
    </source>
</evidence>
<dbReference type="OrthoDB" id="9763107at2"/>
<dbReference type="Pfam" id="PF24857">
    <property type="entry name" value="THR4_C"/>
    <property type="match status" value="1"/>
</dbReference>
<accession>A0A2R8CMH8</accession>
<proteinExistence type="inferred from homology"/>
<evidence type="ECO:0000256" key="12">
    <source>
        <dbReference type="PIRSR" id="PIRSR604450-51"/>
    </source>
</evidence>
<dbReference type="SUPFAM" id="SSF53686">
    <property type="entry name" value="Tryptophan synthase beta subunit-like PLP-dependent enzymes"/>
    <property type="match status" value="1"/>
</dbReference>
<keyword evidence="6" id="KW-0028">Amino-acid biosynthesis</keyword>
<dbReference type="NCBIfam" id="TIGR00260">
    <property type="entry name" value="thrC"/>
    <property type="match status" value="1"/>
</dbReference>
<evidence type="ECO:0000256" key="11">
    <source>
        <dbReference type="NCBIfam" id="TIGR00260"/>
    </source>
</evidence>
<comment type="catalytic activity">
    <reaction evidence="10">
        <text>O-phospho-L-homoserine + H2O = L-threonine + phosphate</text>
        <dbReference type="Rhea" id="RHEA:10840"/>
        <dbReference type="ChEBI" id="CHEBI:15377"/>
        <dbReference type="ChEBI" id="CHEBI:43474"/>
        <dbReference type="ChEBI" id="CHEBI:57590"/>
        <dbReference type="ChEBI" id="CHEBI:57926"/>
        <dbReference type="EC" id="4.2.3.1"/>
    </reaction>
</comment>
<gene>
    <name evidence="15" type="primary">thrC</name>
    <name evidence="15" type="ORF">KSP9073_02144</name>
</gene>
<dbReference type="PANTHER" id="PTHR42690:SF1">
    <property type="entry name" value="THREONINE SYNTHASE-LIKE 2"/>
    <property type="match status" value="1"/>
</dbReference>
<dbReference type="UniPathway" id="UPA00050">
    <property type="reaction ID" value="UER00065"/>
</dbReference>
<evidence type="ECO:0000256" key="10">
    <source>
        <dbReference type="ARBA" id="ARBA00049144"/>
    </source>
</evidence>
<feature type="modified residue" description="N6-(pyridoxal phosphate)lysine" evidence="12">
    <location>
        <position position="112"/>
    </location>
</feature>
<dbReference type="Gene3D" id="3.40.50.1100">
    <property type="match status" value="2"/>
</dbReference>
<evidence type="ECO:0000259" key="13">
    <source>
        <dbReference type="Pfam" id="PF00291"/>
    </source>
</evidence>
<dbReference type="PANTHER" id="PTHR42690">
    <property type="entry name" value="THREONINE SYNTHASE FAMILY MEMBER"/>
    <property type="match status" value="1"/>
</dbReference>
<keyword evidence="9 15" id="KW-0456">Lyase</keyword>
<dbReference type="PROSITE" id="PS00165">
    <property type="entry name" value="DEHYDRATASE_SER_THR"/>
    <property type="match status" value="1"/>
</dbReference>
<evidence type="ECO:0000256" key="1">
    <source>
        <dbReference type="ARBA" id="ARBA00001933"/>
    </source>
</evidence>
<evidence type="ECO:0000256" key="8">
    <source>
        <dbReference type="ARBA" id="ARBA00022898"/>
    </source>
</evidence>
<dbReference type="GO" id="GO:0004795">
    <property type="term" value="F:threonine synthase activity"/>
    <property type="evidence" value="ECO:0007669"/>
    <property type="project" value="UniProtKB-UniRule"/>
</dbReference>
<dbReference type="FunFam" id="3.90.1380.10:FF:000002">
    <property type="entry name" value="Threonine synthase"/>
    <property type="match status" value="1"/>
</dbReference>
<evidence type="ECO:0000256" key="7">
    <source>
        <dbReference type="ARBA" id="ARBA00022697"/>
    </source>
</evidence>
<dbReference type="EMBL" id="ONZI01000003">
    <property type="protein sequence ID" value="SPJ34111.1"/>
    <property type="molecule type" value="Genomic_DNA"/>
</dbReference>
<dbReference type="Pfam" id="PF00291">
    <property type="entry name" value="PALP"/>
    <property type="match status" value="1"/>
</dbReference>
<sequence>MRYISTRGNAPALNFEEAVLTGLAPDGGLYVPETLPQFSREEIAAMAGQPYAEIAFRVMKPFVGGEIDDDTLRGLIDDSYATFKHDAVVPLKQLSHNHWLMELFHGPTLAFKDVALQLLGRLLDHFLKKRGEKGVIMGATSGDTGSAAIEGCRHCDNLDIFILHPYQRVSAVQRRQMTTVLADNVHNIAIEGNFDDAQAIVKTSFADQGFLNGTRLIAVNSINWARIMAQIVYYFASGVALGAPHREVSFTVPSANFGNLFAGYTASRMGLPVKQFVIATNANDILHRTLTDNDFSKRELAATLAPSMDIVVSSNFERLLFDAYDRDGDRVRALLECFQQEPTALADAPLATLREKFGSHRVDDDTILEVIREAFARTGELLDPHTATGYRAAEVARSDDTTPMITLATAHPAKFEDAVVRAGFEGAALPESMSDLMDREERYDVLPANARDVQRFVAEHRVASS</sequence>
<feature type="domain" description="Tryptophan synthase beta chain-like PALP" evidence="13">
    <location>
        <begin position="90"/>
        <end position="333"/>
    </location>
</feature>
<dbReference type="GO" id="GO:0030170">
    <property type="term" value="F:pyridoxal phosphate binding"/>
    <property type="evidence" value="ECO:0007669"/>
    <property type="project" value="InterPro"/>
</dbReference>
<dbReference type="GO" id="GO:0009088">
    <property type="term" value="P:threonine biosynthetic process"/>
    <property type="evidence" value="ECO:0007669"/>
    <property type="project" value="UniProtKB-UniRule"/>
</dbReference>
<evidence type="ECO:0000256" key="2">
    <source>
        <dbReference type="ARBA" id="ARBA00004979"/>
    </source>
</evidence>
<comment type="pathway">
    <text evidence="2">Amino-acid biosynthesis; L-threonine biosynthesis; L-threonine from L-aspartate: step 5/5.</text>
</comment>
<keyword evidence="8 12" id="KW-0663">Pyridoxal phosphate</keyword>
<evidence type="ECO:0000256" key="3">
    <source>
        <dbReference type="ARBA" id="ARBA00005517"/>
    </source>
</evidence>
<dbReference type="EC" id="4.2.3.1" evidence="4 11"/>
<feature type="domain" description="Threonine synthase N-terminal" evidence="14">
    <location>
        <begin position="2"/>
        <end position="80"/>
    </location>
</feature>
<evidence type="ECO:0000259" key="14">
    <source>
        <dbReference type="Pfam" id="PF14821"/>
    </source>
</evidence>